<reference evidence="1 2" key="1">
    <citation type="submission" date="2018-06" db="EMBL/GenBank/DDBJ databases">
        <authorList>
            <consortium name="Pathogen Informatics"/>
            <person name="Doyle S."/>
        </authorList>
    </citation>
    <scope>NUCLEOTIDE SEQUENCE [LARGE SCALE GENOMIC DNA]</scope>
    <source>
        <strain evidence="1 2">NCTC8622</strain>
    </source>
</reference>
<sequence length="125" mass="13958">MRADNFDIWRILNGFGKAFLTVNGDAGPNGALQLHHVAWFAIHFFYQPVTDQLTFEDVVGSNGGHIERFVFHIDGTVEQEDRDFGIFRLFNTGSQPVATTGAIKIASTPCATKERTALIWFSCFC</sequence>
<protein>
    <submittedName>
        <fullName evidence="1">Uncharacterized protein</fullName>
    </submittedName>
</protein>
<dbReference type="AlphaFoldDB" id="A0A376U1T8"/>
<organism evidence="1 2">
    <name type="scientific">Escherichia coli</name>
    <dbReference type="NCBI Taxonomy" id="562"/>
    <lineage>
        <taxon>Bacteria</taxon>
        <taxon>Pseudomonadati</taxon>
        <taxon>Pseudomonadota</taxon>
        <taxon>Gammaproteobacteria</taxon>
        <taxon>Enterobacterales</taxon>
        <taxon>Enterobacteriaceae</taxon>
        <taxon>Escherichia</taxon>
    </lineage>
</organism>
<evidence type="ECO:0000313" key="1">
    <source>
        <dbReference type="EMBL" id="STI83140.1"/>
    </source>
</evidence>
<accession>A0A376U1T8</accession>
<gene>
    <name evidence="1" type="ORF">NCTC8622_02154</name>
</gene>
<dbReference type="Proteomes" id="UP000254079">
    <property type="component" value="Unassembled WGS sequence"/>
</dbReference>
<dbReference type="EMBL" id="UGCP01000002">
    <property type="protein sequence ID" value="STI83140.1"/>
    <property type="molecule type" value="Genomic_DNA"/>
</dbReference>
<name>A0A376U1T8_ECOLX</name>
<evidence type="ECO:0000313" key="2">
    <source>
        <dbReference type="Proteomes" id="UP000254079"/>
    </source>
</evidence>
<proteinExistence type="predicted"/>